<dbReference type="Proteomes" id="UP001338582">
    <property type="component" value="Chromosome 4"/>
</dbReference>
<dbReference type="AlphaFoldDB" id="A0AAX4HCE2"/>
<proteinExistence type="predicted"/>
<organism evidence="1 2">
    <name type="scientific">Australozyma saopauloensis</name>
    <dbReference type="NCBI Taxonomy" id="291208"/>
    <lineage>
        <taxon>Eukaryota</taxon>
        <taxon>Fungi</taxon>
        <taxon>Dikarya</taxon>
        <taxon>Ascomycota</taxon>
        <taxon>Saccharomycotina</taxon>
        <taxon>Pichiomycetes</taxon>
        <taxon>Metschnikowiaceae</taxon>
        <taxon>Australozyma</taxon>
    </lineage>
</organism>
<evidence type="ECO:0000313" key="1">
    <source>
        <dbReference type="EMBL" id="WPK26258.1"/>
    </source>
</evidence>
<evidence type="ECO:0000313" key="2">
    <source>
        <dbReference type="Proteomes" id="UP001338582"/>
    </source>
</evidence>
<accession>A0AAX4HCE2</accession>
<name>A0AAX4HCE2_9ASCO</name>
<sequence>MGKEKGELSLIISEVVALNTKAAKLGAKGLGLMQKTSGLKQVITPDVTIIDDEDCFEVDGISQKTLFHLEKMEIGLSLLKEEMKYLEGLSNKCIRLFLGPINETCFQQVGYLRSKIAWFITIVEKFTMTGLDLKALLAEDWKTLKTDARVIDAALKHIKPFSELKMSAIQIESRMLDFFGPKSLAATEYRAAVEYGKDSVVLFDFLGKPGASV</sequence>
<dbReference type="RefSeq" id="XP_062878639.1">
    <property type="nucleotide sequence ID" value="XM_063022569.1"/>
</dbReference>
<keyword evidence="2" id="KW-1185">Reference proteome</keyword>
<dbReference type="EMBL" id="CP138897">
    <property type="protein sequence ID" value="WPK26258.1"/>
    <property type="molecule type" value="Genomic_DNA"/>
</dbReference>
<dbReference type="GeneID" id="88174670"/>
<dbReference type="KEGG" id="asau:88174670"/>
<reference evidence="1 2" key="1">
    <citation type="submission" date="2023-10" db="EMBL/GenBank/DDBJ databases">
        <title>Draft Genome Sequence of Candida saopaulonensis from a very Premature Infant with Sepsis.</title>
        <authorList>
            <person name="Ning Y."/>
            <person name="Dai R."/>
            <person name="Xiao M."/>
            <person name="Xu Y."/>
            <person name="Yan Q."/>
            <person name="Zhang L."/>
        </authorList>
    </citation>
    <scope>NUCLEOTIDE SEQUENCE [LARGE SCALE GENOMIC DNA]</scope>
    <source>
        <strain evidence="1 2">19XY460</strain>
    </source>
</reference>
<gene>
    <name evidence="1" type="ORF">PUMCH_003607</name>
</gene>
<protein>
    <submittedName>
        <fullName evidence="1">Uncharacterized protein</fullName>
    </submittedName>
</protein>